<sequence>MPVIVLAQLITKNDKHLLSVLRQEFNQHKQTCMQQQAMSGKGLRGLRTEQVPGSALMSEFPVIAGRIRRPDSQEEYDQKNDYQWQAHAP</sequence>
<keyword evidence="3" id="KW-1185">Reference proteome</keyword>
<gene>
    <name evidence="2" type="ORF">Lrub_0602</name>
</gene>
<dbReference type="STRING" id="458.Lrub_0602"/>
<comment type="caution">
    <text evidence="2">The sequence shown here is derived from an EMBL/GenBank/DDBJ whole genome shotgun (WGS) entry which is preliminary data.</text>
</comment>
<evidence type="ECO:0000313" key="2">
    <source>
        <dbReference type="EMBL" id="KTD49503.1"/>
    </source>
</evidence>
<organism evidence="2 3">
    <name type="scientific">Legionella rubrilucens</name>
    <dbReference type="NCBI Taxonomy" id="458"/>
    <lineage>
        <taxon>Bacteria</taxon>
        <taxon>Pseudomonadati</taxon>
        <taxon>Pseudomonadota</taxon>
        <taxon>Gammaproteobacteria</taxon>
        <taxon>Legionellales</taxon>
        <taxon>Legionellaceae</taxon>
        <taxon>Legionella</taxon>
    </lineage>
</organism>
<proteinExistence type="predicted"/>
<protein>
    <submittedName>
        <fullName evidence="2">Uncharacterized protein</fullName>
    </submittedName>
</protein>
<dbReference type="Proteomes" id="UP000054608">
    <property type="component" value="Unassembled WGS sequence"/>
</dbReference>
<dbReference type="AlphaFoldDB" id="A0A0W0XYG6"/>
<dbReference type="PATRIC" id="fig|458.5.peg.625"/>
<evidence type="ECO:0000313" key="3">
    <source>
        <dbReference type="Proteomes" id="UP000054608"/>
    </source>
</evidence>
<dbReference type="EMBL" id="LNYT01000006">
    <property type="protein sequence ID" value="KTD49503.1"/>
    <property type="molecule type" value="Genomic_DNA"/>
</dbReference>
<name>A0A0W0XYG6_9GAMM</name>
<feature type="compositionally biased region" description="Basic and acidic residues" evidence="1">
    <location>
        <begin position="68"/>
        <end position="80"/>
    </location>
</feature>
<accession>A0A0W0XYG6</accession>
<reference evidence="2 3" key="1">
    <citation type="submission" date="2015-11" db="EMBL/GenBank/DDBJ databases">
        <title>Genomic analysis of 38 Legionella species identifies large and diverse effector repertoires.</title>
        <authorList>
            <person name="Burstein D."/>
            <person name="Amaro F."/>
            <person name="Zusman T."/>
            <person name="Lifshitz Z."/>
            <person name="Cohen O."/>
            <person name="Gilbert J.A."/>
            <person name="Pupko T."/>
            <person name="Shuman H.A."/>
            <person name="Segal G."/>
        </authorList>
    </citation>
    <scope>NUCLEOTIDE SEQUENCE [LARGE SCALE GENOMIC DNA]</scope>
    <source>
        <strain evidence="2 3">WA-270A-C2</strain>
    </source>
</reference>
<evidence type="ECO:0000256" key="1">
    <source>
        <dbReference type="SAM" id="MobiDB-lite"/>
    </source>
</evidence>
<feature type="region of interest" description="Disordered" evidence="1">
    <location>
        <begin position="68"/>
        <end position="89"/>
    </location>
</feature>